<evidence type="ECO:0000256" key="8">
    <source>
        <dbReference type="SAM" id="Phobius"/>
    </source>
</evidence>
<comment type="subcellular location">
    <subcellularLocation>
        <location evidence="1">Cell inner membrane</location>
        <topology evidence="1">Multi-pass membrane protein</topology>
    </subcellularLocation>
</comment>
<protein>
    <submittedName>
        <fullName evidence="10">MFS transporter</fullName>
    </submittedName>
</protein>
<organism evidence="10 11">
    <name type="scientific">Rarispira pelagica</name>
    <dbReference type="NCBI Taxonomy" id="3141764"/>
    <lineage>
        <taxon>Bacteria</taxon>
        <taxon>Pseudomonadati</taxon>
        <taxon>Spirochaetota</taxon>
        <taxon>Spirochaetia</taxon>
        <taxon>Winmispirales</taxon>
        <taxon>Winmispiraceae</taxon>
        <taxon>Rarispira</taxon>
    </lineage>
</organism>
<accession>A0ABU9UBK9</accession>
<feature type="transmembrane region" description="Helical" evidence="8">
    <location>
        <begin position="284"/>
        <end position="306"/>
    </location>
</feature>
<keyword evidence="2" id="KW-0813">Transport</keyword>
<feature type="transmembrane region" description="Helical" evidence="8">
    <location>
        <begin position="106"/>
        <end position="125"/>
    </location>
</feature>
<dbReference type="EMBL" id="JBCHKQ010000002">
    <property type="protein sequence ID" value="MEM5948051.1"/>
    <property type="molecule type" value="Genomic_DNA"/>
</dbReference>
<dbReference type="InterPro" id="IPR036259">
    <property type="entry name" value="MFS_trans_sf"/>
</dbReference>
<keyword evidence="6 8" id="KW-1133">Transmembrane helix</keyword>
<keyword evidence="7 8" id="KW-0472">Membrane</keyword>
<feature type="transmembrane region" description="Helical" evidence="8">
    <location>
        <begin position="224"/>
        <end position="247"/>
    </location>
</feature>
<feature type="domain" description="Major facilitator superfamily associated" evidence="9">
    <location>
        <begin position="8"/>
        <end position="372"/>
    </location>
</feature>
<evidence type="ECO:0000313" key="10">
    <source>
        <dbReference type="EMBL" id="MEM5948051.1"/>
    </source>
</evidence>
<evidence type="ECO:0000256" key="4">
    <source>
        <dbReference type="ARBA" id="ARBA00022519"/>
    </source>
</evidence>
<dbReference type="PANTHER" id="PTHR23522:SF10">
    <property type="entry name" value="3-PHENYLPROPIONIC ACID TRANSPORTER-RELATED"/>
    <property type="match status" value="1"/>
</dbReference>
<feature type="transmembrane region" description="Helical" evidence="8">
    <location>
        <begin position="312"/>
        <end position="339"/>
    </location>
</feature>
<evidence type="ECO:0000256" key="3">
    <source>
        <dbReference type="ARBA" id="ARBA00022475"/>
    </source>
</evidence>
<evidence type="ECO:0000256" key="6">
    <source>
        <dbReference type="ARBA" id="ARBA00022989"/>
    </source>
</evidence>
<feature type="transmembrane region" description="Helical" evidence="8">
    <location>
        <begin position="351"/>
        <end position="373"/>
    </location>
</feature>
<proteinExistence type="predicted"/>
<sequence length="409" mass="44027">MSERKAVYKRLKTLQFLYFFSSGSATPFYSLYLRDIITYQDGSPAYPLIGLIISINGLMGLFSSPIAGYMADKLKLTGKLISLFAGITAIGAALMASLPLFKAAQIPLITLTAIGVFANIIMGLASRPIVPLIDTETMAALREDPDSGTHEFGNAKWFSSLGWATALIISGTILHFAPYLFLALATQSAAYLILSRIAIRGDRPAKPGPAPDLGILAKDRPFQLLVTFIIMISIATTSSYSFTSYIIEAAGGGYLLMGIILGLGTITEIPLYRKSSKLLKRYGNIPVISIGVSILALKLIAFVLIMPLGIPVLLFFIQLLHGIGYSLYSAGTVHLIDLLSHHSLKATYQSLYQFSWAAGSFLGSLFAGFVVGIGGSPLLMGLDAMIMIVAIGFAFFIMKPRIKTAIAER</sequence>
<comment type="caution">
    <text evidence="10">The sequence shown here is derived from an EMBL/GenBank/DDBJ whole genome shotgun (WGS) entry which is preliminary data.</text>
</comment>
<dbReference type="RefSeq" id="WP_420069497.1">
    <property type="nucleotide sequence ID" value="NZ_JBCHKQ010000002.1"/>
</dbReference>
<dbReference type="Proteomes" id="UP001466331">
    <property type="component" value="Unassembled WGS sequence"/>
</dbReference>
<dbReference type="Pfam" id="PF12832">
    <property type="entry name" value="MFS_1_like"/>
    <property type="match status" value="1"/>
</dbReference>
<feature type="transmembrane region" description="Helical" evidence="8">
    <location>
        <begin position="379"/>
        <end position="398"/>
    </location>
</feature>
<evidence type="ECO:0000256" key="2">
    <source>
        <dbReference type="ARBA" id="ARBA00022448"/>
    </source>
</evidence>
<dbReference type="InterPro" id="IPR024989">
    <property type="entry name" value="MFS_assoc_dom"/>
</dbReference>
<reference evidence="10 11" key="1">
    <citation type="submission" date="2024-03" db="EMBL/GenBank/DDBJ databases">
        <title>Ignisphaera cupida sp. nov., a hyperthermophilic hydrolytic archaeon from a hot spring of Kamchatka, and proposal of Ignisphaeraceae fam. nov.</title>
        <authorList>
            <person name="Podosokorskaya O.A."/>
            <person name="Elcheninov A.G."/>
            <person name="Maltseva A.I."/>
            <person name="Zayulina K.S."/>
            <person name="Novikov A."/>
            <person name="Merkel A.Y."/>
        </authorList>
    </citation>
    <scope>NUCLEOTIDE SEQUENCE [LARGE SCALE GENOMIC DNA]</scope>
    <source>
        <strain evidence="10 11">38H-sp</strain>
    </source>
</reference>
<feature type="transmembrane region" description="Helical" evidence="8">
    <location>
        <begin position="253"/>
        <end position="272"/>
    </location>
</feature>
<keyword evidence="4" id="KW-0997">Cell inner membrane</keyword>
<keyword evidence="11" id="KW-1185">Reference proteome</keyword>
<evidence type="ECO:0000259" key="9">
    <source>
        <dbReference type="Pfam" id="PF12832"/>
    </source>
</evidence>
<feature type="transmembrane region" description="Helical" evidence="8">
    <location>
        <begin position="45"/>
        <end position="68"/>
    </location>
</feature>
<keyword evidence="5 8" id="KW-0812">Transmembrane</keyword>
<dbReference type="Gene3D" id="1.20.1250.20">
    <property type="entry name" value="MFS general substrate transporter like domains"/>
    <property type="match status" value="2"/>
</dbReference>
<evidence type="ECO:0000256" key="1">
    <source>
        <dbReference type="ARBA" id="ARBA00004429"/>
    </source>
</evidence>
<evidence type="ECO:0000256" key="7">
    <source>
        <dbReference type="ARBA" id="ARBA00023136"/>
    </source>
</evidence>
<dbReference type="SUPFAM" id="SSF103473">
    <property type="entry name" value="MFS general substrate transporter"/>
    <property type="match status" value="1"/>
</dbReference>
<dbReference type="PANTHER" id="PTHR23522">
    <property type="entry name" value="BLL5896 PROTEIN"/>
    <property type="match status" value="1"/>
</dbReference>
<evidence type="ECO:0000313" key="11">
    <source>
        <dbReference type="Proteomes" id="UP001466331"/>
    </source>
</evidence>
<feature type="transmembrane region" description="Helical" evidence="8">
    <location>
        <begin position="157"/>
        <end position="174"/>
    </location>
</feature>
<feature type="transmembrane region" description="Helical" evidence="8">
    <location>
        <begin position="80"/>
        <end position="100"/>
    </location>
</feature>
<evidence type="ECO:0000256" key="5">
    <source>
        <dbReference type="ARBA" id="ARBA00022692"/>
    </source>
</evidence>
<gene>
    <name evidence="10" type="ORF">WKV44_05805</name>
</gene>
<name>A0ABU9UBK9_9SPIR</name>
<keyword evidence="3" id="KW-1003">Cell membrane</keyword>